<evidence type="ECO:0000256" key="4">
    <source>
        <dbReference type="ARBA" id="ARBA00022737"/>
    </source>
</evidence>
<dbReference type="PROSITE" id="PS00139">
    <property type="entry name" value="THIOL_PROTEASE_CYS"/>
    <property type="match status" value="1"/>
</dbReference>
<reference evidence="12" key="1">
    <citation type="submission" date="2023-06" db="EMBL/GenBank/DDBJ databases">
        <title>Male Hemibagrus guttatus genome.</title>
        <authorList>
            <person name="Bian C."/>
        </authorList>
    </citation>
    <scope>NUCLEOTIDE SEQUENCE</scope>
    <source>
        <strain evidence="12">Male_cb2023</strain>
        <tissue evidence="12">Muscle</tissue>
    </source>
</reference>
<gene>
    <name evidence="12" type="ORF">QTP70_033091</name>
</gene>
<evidence type="ECO:0000256" key="3">
    <source>
        <dbReference type="ARBA" id="ARBA00022723"/>
    </source>
</evidence>
<evidence type="ECO:0000256" key="6">
    <source>
        <dbReference type="ARBA" id="ARBA00022807"/>
    </source>
</evidence>
<dbReference type="Gene3D" id="1.10.238.10">
    <property type="entry name" value="EF-hand"/>
    <property type="match status" value="1"/>
</dbReference>
<evidence type="ECO:0000256" key="7">
    <source>
        <dbReference type="ARBA" id="ARBA00022837"/>
    </source>
</evidence>
<dbReference type="PROSITE" id="PS50203">
    <property type="entry name" value="CALPAIN_CAT"/>
    <property type="match status" value="1"/>
</dbReference>
<feature type="active site" evidence="8 9">
    <location>
        <position position="265"/>
    </location>
</feature>
<evidence type="ECO:0000313" key="12">
    <source>
        <dbReference type="EMBL" id="KAK3538232.1"/>
    </source>
</evidence>
<sequence length="717" mass="81647">MPAPGVCMNILKDRQESDGLGTFTNPKKFLGQDYELLRQYYLIRNRRYIDDMFPPDNTSIGENLLQPDALAKVEWIRPTKLVTNPSLVVDGVSRLDFAQGEVGNCWFLAAVGALTFQKPIMEKVFPDGQSFEKDYVGIFHFRFWRFGKWVDVVIDDKLPTINGQLIFVRPKIQSPGIPEFWPALLEKAYAKVCGSYEDMKFGWVSEALKDFTGGVHMTINPKNQNPQNLWDLINRAARANSLMGCGTPGNAVFNAQKNNGLVEGHAYTVTGVTKVTSNGNQVLLIRLLNPWGHTEWKGNWCDGSESWMTVSEQERKDYTNFVNDGEFWMSVEDFCICFCQLDICNYSPAFLDGSSESHWIYSMHEGRWLAGSTAGGPMHLNDIFWTNPQFPFRITEINKSCEPATNQGPNILVSLLQKPDKRNRCLARNLHMGFCIFKASENCQTFLKTSETKNFRMAPASSILSTINPVFATQEMRDAREITEYVKLDPGDYVITPFTYEFNKTASFILGLCSKTETHAGEPFMVFSSDGKMLRQISDHYQEVNAEQLQRFLNEKYYGGNLQNTEGFSLDACQSIVAMMDVSFLYLYRHCNSPVCITNIYRQLSVTGTLSALELSELLKKTDLYKDVFYHVDHNRDGILSLTELRNAVEATGFRISDKLLQLTNLRFADSAGRITLGRFICLALRLSCMSEIFGKLADRNFMHLKEHEWLYLTMYS</sequence>
<evidence type="ECO:0000313" key="13">
    <source>
        <dbReference type="Proteomes" id="UP001274896"/>
    </source>
</evidence>
<dbReference type="PROSITE" id="PS00018">
    <property type="entry name" value="EF_HAND_1"/>
    <property type="match status" value="1"/>
</dbReference>
<evidence type="ECO:0000256" key="5">
    <source>
        <dbReference type="ARBA" id="ARBA00022801"/>
    </source>
</evidence>
<dbReference type="PROSITE" id="PS50222">
    <property type="entry name" value="EF_HAND_2"/>
    <property type="match status" value="1"/>
</dbReference>
<dbReference type="GO" id="GO:0005509">
    <property type="term" value="F:calcium ion binding"/>
    <property type="evidence" value="ECO:0007669"/>
    <property type="project" value="InterPro"/>
</dbReference>
<dbReference type="Pfam" id="PF00648">
    <property type="entry name" value="Peptidase_C2"/>
    <property type="match status" value="1"/>
</dbReference>
<keyword evidence="7" id="KW-0106">Calcium</keyword>
<dbReference type="SMART" id="SM00720">
    <property type="entry name" value="calpain_III"/>
    <property type="match status" value="1"/>
</dbReference>
<evidence type="ECO:0000256" key="1">
    <source>
        <dbReference type="ARBA" id="ARBA00007623"/>
    </source>
</evidence>
<dbReference type="InterPro" id="IPR000169">
    <property type="entry name" value="Pept_cys_AS"/>
</dbReference>
<dbReference type="PANTHER" id="PTHR10183">
    <property type="entry name" value="CALPAIN"/>
    <property type="match status" value="1"/>
</dbReference>
<dbReference type="InterPro" id="IPR022682">
    <property type="entry name" value="Calpain_domain_III"/>
</dbReference>
<dbReference type="InterPro" id="IPR022684">
    <property type="entry name" value="Calpain_cysteine_protease"/>
</dbReference>
<evidence type="ECO:0000256" key="9">
    <source>
        <dbReference type="PROSITE-ProRule" id="PRU00239"/>
    </source>
</evidence>
<dbReference type="SUPFAM" id="SSF49758">
    <property type="entry name" value="Calpain large subunit, middle domain (domain III)"/>
    <property type="match status" value="1"/>
</dbReference>
<dbReference type="InterPro" id="IPR002048">
    <property type="entry name" value="EF_hand_dom"/>
</dbReference>
<proteinExistence type="inferred from homology"/>
<dbReference type="InterPro" id="IPR054069">
    <property type="entry name" value="CAPN3/13-like_C_EFh"/>
</dbReference>
<dbReference type="InterPro" id="IPR022683">
    <property type="entry name" value="Calpain_III"/>
</dbReference>
<dbReference type="Proteomes" id="UP001274896">
    <property type="component" value="Unassembled WGS sequence"/>
</dbReference>
<dbReference type="PANTHER" id="PTHR10183:SF302">
    <property type="entry name" value="CALPAIN-14"/>
    <property type="match status" value="1"/>
</dbReference>
<name>A0AAE0R266_9TELE</name>
<keyword evidence="3" id="KW-0479">Metal-binding</keyword>
<dbReference type="EMBL" id="JAUCMX010000008">
    <property type="protein sequence ID" value="KAK3538232.1"/>
    <property type="molecule type" value="Genomic_DNA"/>
</dbReference>
<accession>A0AAE0R266</accession>
<keyword evidence="2 9" id="KW-0645">Protease</keyword>
<dbReference type="CDD" id="cd00044">
    <property type="entry name" value="CysPc"/>
    <property type="match status" value="1"/>
</dbReference>
<dbReference type="SUPFAM" id="SSF47473">
    <property type="entry name" value="EF-hand"/>
    <property type="match status" value="1"/>
</dbReference>
<dbReference type="GO" id="GO:0006508">
    <property type="term" value="P:proteolysis"/>
    <property type="evidence" value="ECO:0007669"/>
    <property type="project" value="UniProtKB-KW"/>
</dbReference>
<feature type="active site" evidence="8 9">
    <location>
        <position position="289"/>
    </location>
</feature>
<feature type="domain" description="Calpain catalytic" evidence="10">
    <location>
        <begin position="47"/>
        <end position="347"/>
    </location>
</feature>
<keyword evidence="4" id="KW-0677">Repeat</keyword>
<organism evidence="12 13">
    <name type="scientific">Hemibagrus guttatus</name>
    <dbReference type="NCBI Taxonomy" id="175788"/>
    <lineage>
        <taxon>Eukaryota</taxon>
        <taxon>Metazoa</taxon>
        <taxon>Chordata</taxon>
        <taxon>Craniata</taxon>
        <taxon>Vertebrata</taxon>
        <taxon>Euteleostomi</taxon>
        <taxon>Actinopterygii</taxon>
        <taxon>Neopterygii</taxon>
        <taxon>Teleostei</taxon>
        <taxon>Ostariophysi</taxon>
        <taxon>Siluriformes</taxon>
        <taxon>Bagridae</taxon>
        <taxon>Hemibagrus</taxon>
    </lineage>
</organism>
<dbReference type="GO" id="GO:0005737">
    <property type="term" value="C:cytoplasm"/>
    <property type="evidence" value="ECO:0007669"/>
    <property type="project" value="TreeGrafter"/>
</dbReference>
<dbReference type="InterPro" id="IPR001300">
    <property type="entry name" value="Peptidase_C2_calpain_cat"/>
</dbReference>
<evidence type="ECO:0000256" key="8">
    <source>
        <dbReference type="PIRSR" id="PIRSR622684-1"/>
    </source>
</evidence>
<dbReference type="Pfam" id="PF21875">
    <property type="entry name" value="CAPN13-like_C_EFh"/>
    <property type="match status" value="1"/>
</dbReference>
<dbReference type="AlphaFoldDB" id="A0AAE0R266"/>
<dbReference type="Pfam" id="PF01067">
    <property type="entry name" value="Calpain_III"/>
    <property type="match status" value="1"/>
</dbReference>
<keyword evidence="6 9" id="KW-0788">Thiol protease</keyword>
<keyword evidence="13" id="KW-1185">Reference proteome</keyword>
<dbReference type="InterPro" id="IPR018247">
    <property type="entry name" value="EF_Hand_1_Ca_BS"/>
</dbReference>
<dbReference type="InterPro" id="IPR011992">
    <property type="entry name" value="EF-hand-dom_pair"/>
</dbReference>
<dbReference type="InterPro" id="IPR038765">
    <property type="entry name" value="Papain-like_cys_pep_sf"/>
</dbReference>
<feature type="active site" evidence="8 9">
    <location>
        <position position="105"/>
    </location>
</feature>
<dbReference type="Gene3D" id="2.60.120.380">
    <property type="match status" value="1"/>
</dbReference>
<feature type="domain" description="EF-hand" evidence="11">
    <location>
        <begin position="620"/>
        <end position="655"/>
    </location>
</feature>
<comment type="similarity">
    <text evidence="1">Belongs to the peptidase C2 family.</text>
</comment>
<dbReference type="Gene3D" id="3.90.70.10">
    <property type="entry name" value="Cysteine proteinases"/>
    <property type="match status" value="1"/>
</dbReference>
<dbReference type="FunFam" id="3.90.70.10:FF:000054">
    <property type="entry name" value="Calpain 14"/>
    <property type="match status" value="1"/>
</dbReference>
<evidence type="ECO:0000256" key="2">
    <source>
        <dbReference type="ARBA" id="ARBA00022670"/>
    </source>
</evidence>
<dbReference type="SMART" id="SM00230">
    <property type="entry name" value="CysPc"/>
    <property type="match status" value="1"/>
</dbReference>
<protein>
    <submittedName>
        <fullName evidence="12">Uncharacterized protein</fullName>
    </submittedName>
</protein>
<dbReference type="GO" id="GO:0004198">
    <property type="term" value="F:calcium-dependent cysteine-type endopeptidase activity"/>
    <property type="evidence" value="ECO:0007669"/>
    <property type="project" value="InterPro"/>
</dbReference>
<evidence type="ECO:0000259" key="11">
    <source>
        <dbReference type="PROSITE" id="PS50222"/>
    </source>
</evidence>
<evidence type="ECO:0000259" key="10">
    <source>
        <dbReference type="PROSITE" id="PS50203"/>
    </source>
</evidence>
<dbReference type="SUPFAM" id="SSF54001">
    <property type="entry name" value="Cysteine proteinases"/>
    <property type="match status" value="1"/>
</dbReference>
<keyword evidence="5 9" id="KW-0378">Hydrolase</keyword>
<dbReference type="InterPro" id="IPR036213">
    <property type="entry name" value="Calpain_III_sf"/>
</dbReference>
<comment type="caution">
    <text evidence="12">The sequence shown here is derived from an EMBL/GenBank/DDBJ whole genome shotgun (WGS) entry which is preliminary data.</text>
</comment>
<dbReference type="PRINTS" id="PR00704">
    <property type="entry name" value="CALPAIN"/>
</dbReference>